<evidence type="ECO:0000313" key="3">
    <source>
        <dbReference type="Proteomes" id="UP000756710"/>
    </source>
</evidence>
<dbReference type="Pfam" id="PF04978">
    <property type="entry name" value="MST"/>
    <property type="match status" value="1"/>
</dbReference>
<proteinExistence type="predicted"/>
<sequence>MTTPPRIRPHRSADERTQLLGWLDMQRAIIAWKCEGLSEADAHRSLLPASPLMTLAGIVSHLRWVEHLWFEIVLLGHPAQGPRFDDDVEHAGMRVEGIPLAQLLEDYAQQCQVSNEITATHALDDTGRHPDSSATSTSLRWILFHMIEETARHAGHMDTIRELVDGEKGYY</sequence>
<name>A0A060ZL82_9ACTN</name>
<accession>A0A060ZL82</accession>
<dbReference type="Gene3D" id="1.20.120.450">
    <property type="entry name" value="dinb family like domain"/>
    <property type="match status" value="1"/>
</dbReference>
<protein>
    <submittedName>
        <fullName evidence="2">Damage-inducible protein DinB</fullName>
    </submittedName>
</protein>
<dbReference type="Proteomes" id="UP000756710">
    <property type="component" value="Unassembled WGS sequence"/>
</dbReference>
<dbReference type="EMBL" id="JAGGLR010000020">
    <property type="protein sequence ID" value="MBP2065652.1"/>
    <property type="molecule type" value="Genomic_DNA"/>
</dbReference>
<evidence type="ECO:0000313" key="2">
    <source>
        <dbReference type="EMBL" id="MBP2065652.1"/>
    </source>
</evidence>
<gene>
    <name evidence="2" type="ORF">J2Z30_006694</name>
    <name evidence="1" type="ORF">SIRAN1158</name>
</gene>
<dbReference type="InterPro" id="IPR007061">
    <property type="entry name" value="MST-like"/>
</dbReference>
<dbReference type="SUPFAM" id="SSF109854">
    <property type="entry name" value="DinB/YfiT-like putative metalloenzymes"/>
    <property type="match status" value="1"/>
</dbReference>
<evidence type="ECO:0000313" key="1">
    <source>
        <dbReference type="EMBL" id="CDR03315.1"/>
    </source>
</evidence>
<dbReference type="RefSeq" id="WP_044567690.1">
    <property type="nucleotide sequence ID" value="NZ_BAABDR010000041.1"/>
</dbReference>
<keyword evidence="3" id="KW-1185">Reference proteome</keyword>
<reference evidence="1" key="1">
    <citation type="submission" date="2014-05" db="EMBL/GenBank/DDBJ databases">
        <authorList>
            <person name="Horn Fabian"/>
        </authorList>
    </citation>
    <scope>NUCLEOTIDE SEQUENCE</scope>
</reference>
<dbReference type="HOGENOM" id="CLU_097062_2_1_11"/>
<organism evidence="1">
    <name type="scientific">Streptomyces iranensis</name>
    <dbReference type="NCBI Taxonomy" id="576784"/>
    <lineage>
        <taxon>Bacteria</taxon>
        <taxon>Bacillati</taxon>
        <taxon>Actinomycetota</taxon>
        <taxon>Actinomycetes</taxon>
        <taxon>Kitasatosporales</taxon>
        <taxon>Streptomycetaceae</taxon>
        <taxon>Streptomyces</taxon>
        <taxon>Streptomyces violaceusniger group</taxon>
    </lineage>
</organism>
<dbReference type="EMBL" id="LK022848">
    <property type="protein sequence ID" value="CDR03315.1"/>
    <property type="molecule type" value="Genomic_DNA"/>
</dbReference>
<dbReference type="InterPro" id="IPR034660">
    <property type="entry name" value="DinB/YfiT-like"/>
</dbReference>
<reference evidence="2 3" key="2">
    <citation type="submission" date="2021-03" db="EMBL/GenBank/DDBJ databases">
        <title>Genomic Encyclopedia of Type Strains, Phase IV (KMG-IV): sequencing the most valuable type-strain genomes for metagenomic binning, comparative biology and taxonomic classification.</title>
        <authorList>
            <person name="Goeker M."/>
        </authorList>
    </citation>
    <scope>NUCLEOTIDE SEQUENCE [LARGE SCALE GENOMIC DNA]</scope>
    <source>
        <strain evidence="2 3">DSM 41954</strain>
    </source>
</reference>
<dbReference type="AlphaFoldDB" id="A0A060ZL82"/>